<accession>A0A821UJE1</accession>
<gene>
    <name evidence="2" type="ORF">QYT958_LOCUS30060</name>
</gene>
<dbReference type="AlphaFoldDB" id="A0A821UJE1"/>
<feature type="transmembrane region" description="Helical" evidence="1">
    <location>
        <begin position="36"/>
        <end position="60"/>
    </location>
</feature>
<feature type="non-terminal residue" evidence="2">
    <location>
        <position position="1"/>
    </location>
</feature>
<evidence type="ECO:0000256" key="1">
    <source>
        <dbReference type="SAM" id="Phobius"/>
    </source>
</evidence>
<comment type="caution">
    <text evidence="2">The sequence shown here is derived from an EMBL/GenBank/DDBJ whole genome shotgun (WGS) entry which is preliminary data.</text>
</comment>
<reference evidence="2" key="1">
    <citation type="submission" date="2021-02" db="EMBL/GenBank/DDBJ databases">
        <authorList>
            <person name="Nowell W R."/>
        </authorList>
    </citation>
    <scope>NUCLEOTIDE SEQUENCE</scope>
</reference>
<keyword evidence="1" id="KW-0472">Membrane</keyword>
<keyword evidence="1" id="KW-1133">Transmembrane helix</keyword>
<sequence length="156" mass="17727">VIVSIILNFKEKSEKNMVACYRPSSNETIACDTSTAAYFVVGVILPLLICVTVILISVYVRHKNNRLRREQQQMNIGTVLAINNMMDERIESDSYPYPPNYTATTDTFYDKPPTYEQSLHRLQEIHNATEDGAAILPDRSISSSTTELFRTSQNFI</sequence>
<evidence type="ECO:0000313" key="3">
    <source>
        <dbReference type="Proteomes" id="UP000663848"/>
    </source>
</evidence>
<dbReference type="Proteomes" id="UP000663848">
    <property type="component" value="Unassembled WGS sequence"/>
</dbReference>
<dbReference type="EMBL" id="CAJOBR010009264">
    <property type="protein sequence ID" value="CAF4890625.1"/>
    <property type="molecule type" value="Genomic_DNA"/>
</dbReference>
<protein>
    <submittedName>
        <fullName evidence="2">Uncharacterized protein</fullName>
    </submittedName>
</protein>
<name>A0A821UJE1_9BILA</name>
<evidence type="ECO:0000313" key="2">
    <source>
        <dbReference type="EMBL" id="CAF4890625.1"/>
    </source>
</evidence>
<organism evidence="2 3">
    <name type="scientific">Rotaria socialis</name>
    <dbReference type="NCBI Taxonomy" id="392032"/>
    <lineage>
        <taxon>Eukaryota</taxon>
        <taxon>Metazoa</taxon>
        <taxon>Spiralia</taxon>
        <taxon>Gnathifera</taxon>
        <taxon>Rotifera</taxon>
        <taxon>Eurotatoria</taxon>
        <taxon>Bdelloidea</taxon>
        <taxon>Philodinida</taxon>
        <taxon>Philodinidae</taxon>
        <taxon>Rotaria</taxon>
    </lineage>
</organism>
<proteinExistence type="predicted"/>
<keyword evidence="1" id="KW-0812">Transmembrane</keyword>